<reference evidence="5 6" key="2">
    <citation type="journal article" date="2007" name="BMC Biol.">
        <title>A 100%-complete sequence reveals unusually simple genomic features in the hot-spring red alga Cyanidioschyzon merolae.</title>
        <authorList>
            <person name="Nozaki H."/>
            <person name="Takano H."/>
            <person name="Misumi O."/>
            <person name="Terasawa K."/>
            <person name="Matsuzaki M."/>
            <person name="Maruyama S."/>
            <person name="Nishida K."/>
            <person name="Yagisawa F."/>
            <person name="Yoshida Y."/>
            <person name="Fujiwara T."/>
            <person name="Takio S."/>
            <person name="Tamura K."/>
            <person name="Chung S.J."/>
            <person name="Nakamura S."/>
            <person name="Kuroiwa H."/>
            <person name="Tanaka K."/>
            <person name="Sato N."/>
            <person name="Kuroiwa T."/>
        </authorList>
    </citation>
    <scope>NUCLEOTIDE SEQUENCE [LARGE SCALE GENOMIC DNA]</scope>
    <source>
        <strain evidence="5 6">10D</strain>
    </source>
</reference>
<protein>
    <submittedName>
        <fullName evidence="5">NAD-dependent deacetylase sirtuin 2</fullName>
    </submittedName>
</protein>
<keyword evidence="6" id="KW-1185">Reference proteome</keyword>
<keyword evidence="3" id="KW-0479">Metal-binding</keyword>
<dbReference type="PANTHER" id="PTHR11085">
    <property type="entry name" value="NAD-DEPENDENT PROTEIN DEACYLASE SIRTUIN-5, MITOCHONDRIAL-RELATED"/>
    <property type="match status" value="1"/>
</dbReference>
<dbReference type="PROSITE" id="PS50305">
    <property type="entry name" value="SIRTUIN"/>
    <property type="match status" value="1"/>
</dbReference>
<reference evidence="5 6" key="1">
    <citation type="journal article" date="2004" name="Nature">
        <title>Genome sequence of the ultrasmall unicellular red alga Cyanidioschyzon merolae 10D.</title>
        <authorList>
            <person name="Matsuzaki M."/>
            <person name="Misumi O."/>
            <person name="Shin-i T."/>
            <person name="Maruyama S."/>
            <person name="Takahara M."/>
            <person name="Miyagishima S."/>
            <person name="Mori T."/>
            <person name="Nishida K."/>
            <person name="Yagisawa F."/>
            <person name="Nishida K."/>
            <person name="Yoshida Y."/>
            <person name="Nishimura Y."/>
            <person name="Nakao S."/>
            <person name="Kobayashi T."/>
            <person name="Momoyama Y."/>
            <person name="Higashiyama T."/>
            <person name="Minoda A."/>
            <person name="Sano M."/>
            <person name="Nomoto H."/>
            <person name="Oishi K."/>
            <person name="Hayashi H."/>
            <person name="Ohta F."/>
            <person name="Nishizaka S."/>
            <person name="Haga S."/>
            <person name="Miura S."/>
            <person name="Morishita T."/>
            <person name="Kabeya Y."/>
            <person name="Terasawa K."/>
            <person name="Suzuki Y."/>
            <person name="Ishii Y."/>
            <person name="Asakawa S."/>
            <person name="Takano H."/>
            <person name="Ohta N."/>
            <person name="Kuroiwa H."/>
            <person name="Tanaka K."/>
            <person name="Shimizu N."/>
            <person name="Sugano S."/>
            <person name="Sato N."/>
            <person name="Nozaki H."/>
            <person name="Ogasawara N."/>
            <person name="Kohara Y."/>
            <person name="Kuroiwa T."/>
        </authorList>
    </citation>
    <scope>NUCLEOTIDE SEQUENCE [LARGE SCALE GENOMIC DNA]</scope>
    <source>
        <strain evidence="5 6">10D</strain>
    </source>
</reference>
<evidence type="ECO:0000256" key="2">
    <source>
        <dbReference type="ARBA" id="ARBA00023027"/>
    </source>
</evidence>
<dbReference type="SUPFAM" id="SSF52467">
    <property type="entry name" value="DHS-like NAD/FAD-binding domain"/>
    <property type="match status" value="1"/>
</dbReference>
<evidence type="ECO:0000313" key="5">
    <source>
        <dbReference type="EMBL" id="BAM80729.1"/>
    </source>
</evidence>
<dbReference type="RefSeq" id="XP_005536765.1">
    <property type="nucleotide sequence ID" value="XM_005536708.1"/>
</dbReference>
<dbReference type="PANTHER" id="PTHR11085:SF10">
    <property type="entry name" value="NAD-DEPENDENT PROTEIN DEACYLASE SIRTUIN-5, MITOCHONDRIAL-RELATED"/>
    <property type="match status" value="1"/>
</dbReference>
<dbReference type="EMBL" id="AP006494">
    <property type="protein sequence ID" value="BAM80729.1"/>
    <property type="molecule type" value="Genomic_DNA"/>
</dbReference>
<keyword evidence="2" id="KW-0520">NAD</keyword>
<dbReference type="GO" id="GO:0005634">
    <property type="term" value="C:nucleus"/>
    <property type="evidence" value="ECO:0007669"/>
    <property type="project" value="TreeGrafter"/>
</dbReference>
<dbReference type="InterPro" id="IPR029035">
    <property type="entry name" value="DHS-like_NAD/FAD-binding_dom"/>
</dbReference>
<dbReference type="GeneID" id="16994562"/>
<feature type="binding site" evidence="3">
    <location>
        <position position="162"/>
    </location>
    <ligand>
        <name>Zn(2+)</name>
        <dbReference type="ChEBI" id="CHEBI:29105"/>
    </ligand>
</feature>
<dbReference type="OrthoDB" id="420264at2759"/>
<dbReference type="Gene3D" id="3.30.1600.10">
    <property type="entry name" value="SIR2/SIRT2 'Small Domain"/>
    <property type="match status" value="1"/>
</dbReference>
<dbReference type="InterPro" id="IPR026591">
    <property type="entry name" value="Sirtuin_cat_small_dom_sf"/>
</dbReference>
<evidence type="ECO:0000256" key="3">
    <source>
        <dbReference type="PROSITE-ProRule" id="PRU00236"/>
    </source>
</evidence>
<keyword evidence="1" id="KW-0808">Transferase</keyword>
<dbReference type="GO" id="GO:0017136">
    <property type="term" value="F:histone deacetylase activity, NAD-dependent"/>
    <property type="evidence" value="ECO:0007669"/>
    <property type="project" value="TreeGrafter"/>
</dbReference>
<dbReference type="KEGG" id="cme:CYME_CML119C"/>
<dbReference type="InterPro" id="IPR050134">
    <property type="entry name" value="NAD-dep_sirtuin_deacylases"/>
</dbReference>
<dbReference type="HOGENOM" id="CLU_023643_7_2_1"/>
<dbReference type="OMA" id="ATHSCID"/>
<proteinExistence type="predicted"/>
<evidence type="ECO:0000313" key="6">
    <source>
        <dbReference type="Proteomes" id="UP000007014"/>
    </source>
</evidence>
<organism evidence="5 6">
    <name type="scientific">Cyanidioschyzon merolae (strain NIES-3377 / 10D)</name>
    <name type="common">Unicellular red alga</name>
    <dbReference type="NCBI Taxonomy" id="280699"/>
    <lineage>
        <taxon>Eukaryota</taxon>
        <taxon>Rhodophyta</taxon>
        <taxon>Bangiophyceae</taxon>
        <taxon>Cyanidiales</taxon>
        <taxon>Cyanidiaceae</taxon>
        <taxon>Cyanidioschyzon</taxon>
    </lineage>
</organism>
<dbReference type="GO" id="GO:0070403">
    <property type="term" value="F:NAD+ binding"/>
    <property type="evidence" value="ECO:0007669"/>
    <property type="project" value="InterPro"/>
</dbReference>
<accession>M1V8L2</accession>
<keyword evidence="3" id="KW-0862">Zinc</keyword>
<dbReference type="STRING" id="280699.M1V8L2"/>
<feature type="binding site" evidence="3">
    <location>
        <position position="192"/>
    </location>
    <ligand>
        <name>Zn(2+)</name>
        <dbReference type="ChEBI" id="CHEBI:29105"/>
    </ligand>
</feature>
<evidence type="ECO:0000259" key="4">
    <source>
        <dbReference type="PROSITE" id="PS50305"/>
    </source>
</evidence>
<feature type="active site" description="Proton acceptor" evidence="3">
    <location>
        <position position="154"/>
    </location>
</feature>
<feature type="binding site" evidence="3">
    <location>
        <position position="167"/>
    </location>
    <ligand>
        <name>Zn(2+)</name>
        <dbReference type="ChEBI" id="CHEBI:29105"/>
    </ligand>
</feature>
<name>M1V8L2_CYAM1</name>
<dbReference type="Pfam" id="PF02146">
    <property type="entry name" value="SIR2"/>
    <property type="match status" value="1"/>
</dbReference>
<dbReference type="Gramene" id="CML119CT">
    <property type="protein sequence ID" value="CML119CT"/>
    <property type="gene ID" value="CML119C"/>
</dbReference>
<dbReference type="GO" id="GO:0046872">
    <property type="term" value="F:metal ion binding"/>
    <property type="evidence" value="ECO:0007669"/>
    <property type="project" value="UniProtKB-KW"/>
</dbReference>
<dbReference type="AlphaFoldDB" id="M1V8L2"/>
<dbReference type="eggNOG" id="KOG2682">
    <property type="taxonomic scope" value="Eukaryota"/>
</dbReference>
<gene>
    <name evidence="5" type="ORF">CYME_CML119C</name>
</gene>
<sequence>MWVANFWQWVCQSAPRADGRRQSFTQLEDVATALTRRDRTPRVLVILGAGVSTAAGIPDFRSPTTGLYARLETKGQLDASRVFDIDYFRTQPQAFYSLAHELLRETGGCLQPTRAHWFVRCLAERGYLVRCYTQNVDGLERLAGIPESLLVEAHGTMQRAHCTAPGCGAAYDAKLLLRQVVSGEAVAAPPRCSRCQAGYVKLAIIFFGEKLPWRVFRSLMTDLWRCNLCLIMGTSLTVAPVRWIPEQLPKRTPRILLNRSPSGSIGRRPLDLWIADDAQHSVERLVDLCGWREQMDTLAASPASLSDLLPVRFGERS</sequence>
<dbReference type="Gene3D" id="3.40.50.1220">
    <property type="entry name" value="TPP-binding domain"/>
    <property type="match status" value="1"/>
</dbReference>
<evidence type="ECO:0000256" key="1">
    <source>
        <dbReference type="ARBA" id="ARBA00022679"/>
    </source>
</evidence>
<feature type="domain" description="Deacetylase sirtuin-type" evidence="4">
    <location>
        <begin position="20"/>
        <end position="292"/>
    </location>
</feature>
<dbReference type="InterPro" id="IPR003000">
    <property type="entry name" value="Sirtuin"/>
</dbReference>
<feature type="binding site" evidence="3">
    <location>
        <position position="195"/>
    </location>
    <ligand>
        <name>Zn(2+)</name>
        <dbReference type="ChEBI" id="CHEBI:29105"/>
    </ligand>
</feature>
<dbReference type="InterPro" id="IPR026590">
    <property type="entry name" value="Ssirtuin_cat_dom"/>
</dbReference>
<dbReference type="Proteomes" id="UP000007014">
    <property type="component" value="Chromosome 12"/>
</dbReference>